<protein>
    <recommendedName>
        <fullName evidence="3">CCHC-type domain-containing protein</fullName>
    </recommendedName>
</protein>
<evidence type="ECO:0000313" key="4">
    <source>
        <dbReference type="EMBL" id="QQP50973.1"/>
    </source>
</evidence>
<dbReference type="Gene3D" id="4.10.60.10">
    <property type="entry name" value="Zinc finger, CCHC-type"/>
    <property type="match status" value="1"/>
</dbReference>
<dbReference type="Proteomes" id="UP000595437">
    <property type="component" value="Chromosome 8"/>
</dbReference>
<dbReference type="SUPFAM" id="SSF57756">
    <property type="entry name" value="Retrovirus zinc finger-like domains"/>
    <property type="match status" value="1"/>
</dbReference>
<dbReference type="InterPro" id="IPR036875">
    <property type="entry name" value="Znf_CCHC_sf"/>
</dbReference>
<keyword evidence="1" id="KW-0175">Coiled coil</keyword>
<evidence type="ECO:0000259" key="3">
    <source>
        <dbReference type="SMART" id="SM00343"/>
    </source>
</evidence>
<feature type="domain" description="CCHC-type" evidence="3">
    <location>
        <begin position="376"/>
        <end position="392"/>
    </location>
</feature>
<evidence type="ECO:0000256" key="1">
    <source>
        <dbReference type="SAM" id="Coils"/>
    </source>
</evidence>
<proteinExistence type="predicted"/>
<gene>
    <name evidence="4" type="ORF">FKW44_012162</name>
</gene>
<evidence type="ECO:0000256" key="2">
    <source>
        <dbReference type="SAM" id="MobiDB-lite"/>
    </source>
</evidence>
<dbReference type="GO" id="GO:0008270">
    <property type="term" value="F:zinc ion binding"/>
    <property type="evidence" value="ECO:0007669"/>
    <property type="project" value="InterPro"/>
</dbReference>
<dbReference type="EMBL" id="CP045897">
    <property type="protein sequence ID" value="QQP50973.1"/>
    <property type="molecule type" value="Genomic_DNA"/>
</dbReference>
<dbReference type="AlphaFoldDB" id="A0A7T8HJ25"/>
<feature type="compositionally biased region" description="Low complexity" evidence="2">
    <location>
        <begin position="344"/>
        <end position="362"/>
    </location>
</feature>
<name>A0A7T8HJ25_CALRO</name>
<accession>A0A7T8HJ25</accession>
<feature type="coiled-coil region" evidence="1">
    <location>
        <begin position="50"/>
        <end position="77"/>
    </location>
</feature>
<feature type="non-terminal residue" evidence="4">
    <location>
        <position position="440"/>
    </location>
</feature>
<dbReference type="SMART" id="SM00343">
    <property type="entry name" value="ZnF_C2HC"/>
    <property type="match status" value="2"/>
</dbReference>
<dbReference type="GO" id="GO:0003676">
    <property type="term" value="F:nucleic acid binding"/>
    <property type="evidence" value="ECO:0007669"/>
    <property type="project" value="InterPro"/>
</dbReference>
<organism evidence="4 5">
    <name type="scientific">Caligus rogercresseyi</name>
    <name type="common">Sea louse</name>
    <dbReference type="NCBI Taxonomy" id="217165"/>
    <lineage>
        <taxon>Eukaryota</taxon>
        <taxon>Metazoa</taxon>
        <taxon>Ecdysozoa</taxon>
        <taxon>Arthropoda</taxon>
        <taxon>Crustacea</taxon>
        <taxon>Multicrustacea</taxon>
        <taxon>Hexanauplia</taxon>
        <taxon>Copepoda</taxon>
        <taxon>Siphonostomatoida</taxon>
        <taxon>Caligidae</taxon>
        <taxon>Caligus</taxon>
    </lineage>
</organism>
<sequence>MDLTPYATIEAKSDFLKKSIGGCKTSIAKRVKKLNSSIKSCKLSPSSSKFDIVQKDITRLNEALKGLEIRFDKLSEINPSEVECLEDEFTVISTEVEQLTLDAERIIDHGKECLTSAAFSNKSNKPPVSIHPNSEDIIARSRKIAEEIKPPILRSEAPMTEFIAWKDSFRSYFHAAHAHLVSVDIQRSLFLKYLKPDLASQIKSQFESDTPVYDTQGSTESAMTILDGHFECVHPLFNRRYEFFTHKFPLGKKASEWEAELSDIAFNCRLEEFTVDEIFLFRWFQDCPDRELLKEMRKIPAPITRKKISLCVKNYEASKNYFSVSRSSEIRRADANICEDSPRPKSSSASSSRSGPHSFSRSKTPPLPFKKMQRGVCYCCESPRHRANLCPAYTSTTCSHCKRKGHLSKYCFEKPSLKKNAANKYTLSSESSTSSSDEDN</sequence>
<reference evidence="5" key="1">
    <citation type="submission" date="2021-01" db="EMBL/GenBank/DDBJ databases">
        <title>Caligus Genome Assembly.</title>
        <authorList>
            <person name="Gallardo-Escarate C."/>
        </authorList>
    </citation>
    <scope>NUCLEOTIDE SEQUENCE [LARGE SCALE GENOMIC DNA]</scope>
</reference>
<feature type="region of interest" description="Disordered" evidence="2">
    <location>
        <begin position="338"/>
        <end position="367"/>
    </location>
</feature>
<dbReference type="InterPro" id="IPR001878">
    <property type="entry name" value="Znf_CCHC"/>
</dbReference>
<evidence type="ECO:0000313" key="5">
    <source>
        <dbReference type="Proteomes" id="UP000595437"/>
    </source>
</evidence>
<feature type="domain" description="CCHC-type" evidence="3">
    <location>
        <begin position="397"/>
        <end position="413"/>
    </location>
</feature>
<keyword evidence="5" id="KW-1185">Reference proteome</keyword>